<gene>
    <name evidence="1" type="ORF">B8V81_3869</name>
</gene>
<dbReference type="InterPro" id="IPR008929">
    <property type="entry name" value="Chondroitin_lyas"/>
</dbReference>
<evidence type="ECO:0000313" key="2">
    <source>
        <dbReference type="Proteomes" id="UP000234789"/>
    </source>
</evidence>
<dbReference type="Gene3D" id="2.70.98.70">
    <property type="match status" value="1"/>
</dbReference>
<dbReference type="AlphaFoldDB" id="A0A2N5N520"/>
<dbReference type="Gene3D" id="1.50.10.100">
    <property type="entry name" value="Chondroitin AC/alginate lyase"/>
    <property type="match status" value="1"/>
</dbReference>
<evidence type="ECO:0008006" key="3">
    <source>
        <dbReference type="Google" id="ProtNLM"/>
    </source>
</evidence>
<accession>A0A2N5N520</accession>
<dbReference type="EMBL" id="NFEZ01000004">
    <property type="protein sequence ID" value="PLT45438.1"/>
    <property type="molecule type" value="Genomic_DNA"/>
</dbReference>
<proteinExistence type="predicted"/>
<name>A0A2N5N520_9BACL</name>
<sequence length="884" mass="98117">MLNRDLIAYLQPSPNRFNGTEWRDVTGRITDIEADADRLVLTVSLPPGLYRCRLQTLDGAFDMNTAMIPMVRVPDGALEPVGPWDFDHLSGVMAMPMARTYVNGRLLGGMWFDMPGPEDIEASRLNADFGFEADADETELRLEFVERDRSRIDWQRIKFIEIKTDDRKLHELAPIGKGHPRVYLNADEAEPLRRRLAGDPAFQAIVERIKSGPPGSVEFDLVCLAYLVTRDREIGASVKSKVDELCRLATWSGKADPLVMGGENDRGIALKLYAIGLAWDWCSDLFDAAEQTRMKEKVGTYIRKLYDFTVLQRAYMGCPTPEPHSLGTWNGTAIACMAFYDDLEAARKALPFFHGLFAESLRLFPQDGKNVWVTYFPFHLIRYLAAAHTFGGQRPELDESPFLDRLGHAMLACFNAPNSQELQRGLRTREHRYLTAFLTRFHPTPGIDSIYRTFVDQERKTAGDVELGLFDFLFAPQGQGAAAPYPERPFFAKDIGMITFASGGRIAGAFTAGLKAGRSVSFNIQTHNREFPPAMGGIQLSADGSPVLIDIGTYGIDSSLCNSMCFDDGGCYTQGQYLNGNVGPEKSSYIRRCLIGERFIYAHAVITNELHPRHEVKQAERIIVVDQRTGAIVLSDSFEGRRPLHFATHLHCSGAATDLGAGQYRLTGGQANLIAGIKDGDKGLSDEEKGEVFVSILDGPDDRQVNIEEPAWHPTYIYGLNGNAGEQDIKHGRFPRYKRWRLAYPSQVKQGAFLFAVTATAGEVSMQEGVISFEGGAELQFGKKATSIRLQGCEIDAEAVLSDPAHRRLTALGLRELRMGERAAVFSSPVDIELELVDNGLRGTIFASASHCLESAAGMEASEWERDPLNARSHHSWQALLRSV</sequence>
<keyword evidence="2" id="KW-1185">Reference proteome</keyword>
<evidence type="ECO:0000313" key="1">
    <source>
        <dbReference type="EMBL" id="PLT45438.1"/>
    </source>
</evidence>
<comment type="caution">
    <text evidence="1">The sequence shown here is derived from an EMBL/GenBank/DDBJ whole genome shotgun (WGS) entry which is preliminary data.</text>
</comment>
<dbReference type="OrthoDB" id="175534at2"/>
<reference evidence="1 2" key="1">
    <citation type="submission" date="2017-05" db="EMBL/GenBank/DDBJ databases">
        <title>Functional genome analysis of Paenibacillus pasadenensis strain R16: insights on endophytic life style and antifungal activity.</title>
        <authorList>
            <person name="Passera A."/>
            <person name="Marcolungo L."/>
            <person name="Casati P."/>
            <person name="Brasca M."/>
            <person name="Quaglino F."/>
            <person name="Delledonne M."/>
        </authorList>
    </citation>
    <scope>NUCLEOTIDE SEQUENCE [LARGE SCALE GENOMIC DNA]</scope>
    <source>
        <strain evidence="1 2">R16</strain>
    </source>
</reference>
<dbReference type="RefSeq" id="WP_127464333.1">
    <property type="nucleotide sequence ID" value="NZ_BIMM01000002.1"/>
</dbReference>
<organism evidence="1 2">
    <name type="scientific">Paenibacillus pasadenensis</name>
    <dbReference type="NCBI Taxonomy" id="217090"/>
    <lineage>
        <taxon>Bacteria</taxon>
        <taxon>Bacillati</taxon>
        <taxon>Bacillota</taxon>
        <taxon>Bacilli</taxon>
        <taxon>Bacillales</taxon>
        <taxon>Paenibacillaceae</taxon>
        <taxon>Paenibacillus</taxon>
    </lineage>
</organism>
<dbReference type="Proteomes" id="UP000234789">
    <property type="component" value="Unassembled WGS sequence"/>
</dbReference>
<protein>
    <recommendedName>
        <fullName evidence="3">Heparinase II/III-like protein</fullName>
    </recommendedName>
</protein>